<evidence type="ECO:0000313" key="5">
    <source>
        <dbReference type="Proteomes" id="UP000198634"/>
    </source>
</evidence>
<evidence type="ECO:0000256" key="1">
    <source>
        <dbReference type="ARBA" id="ARBA00023015"/>
    </source>
</evidence>
<dbReference type="PROSITE" id="PS01124">
    <property type="entry name" value="HTH_ARAC_FAMILY_2"/>
    <property type="match status" value="1"/>
</dbReference>
<dbReference type="PANTHER" id="PTHR43436">
    <property type="entry name" value="ARAC-FAMILY TRANSCRIPTIONAL REGULATOR"/>
    <property type="match status" value="1"/>
</dbReference>
<keyword evidence="2" id="KW-0804">Transcription</keyword>
<gene>
    <name evidence="4" type="ORF">SAMN04488092_102441</name>
</gene>
<dbReference type="GO" id="GO:0003700">
    <property type="term" value="F:DNA-binding transcription factor activity"/>
    <property type="evidence" value="ECO:0007669"/>
    <property type="project" value="InterPro"/>
</dbReference>
<proteinExistence type="predicted"/>
<dbReference type="Pfam" id="PF12833">
    <property type="entry name" value="HTH_18"/>
    <property type="match status" value="1"/>
</dbReference>
<dbReference type="AlphaFoldDB" id="A0A1H9BAR9"/>
<evidence type="ECO:0000313" key="4">
    <source>
        <dbReference type="EMBL" id="SEP86122.1"/>
    </source>
</evidence>
<dbReference type="SUPFAM" id="SSF46689">
    <property type="entry name" value="Homeodomain-like"/>
    <property type="match status" value="1"/>
</dbReference>
<dbReference type="OrthoDB" id="9805730at2"/>
<sequence>MKNREKNPRTMFLGKDRFFYQGLSGDGMKPRTLGAFGIYLAPTTHFQIRFGSGEWMKRTVIAVPANASHQIMSDCGTIISFGIEPERITAECLRDIQTKVNAVSTRSDPLVENLIASRDFFSCPDRSGDLSASDFDRLIFGQALCTKRIDPRIETVLAMFENDMTDTGLAARDCAEAIQLSTSRFLHLFKDSTGASFRSFRMWKRARQFLAYANLSSSLTTVALDLGYPDSSHFSHSIRKTYGLKPRSIRDGSRHLKVYAGRDFNSANQMLTA</sequence>
<keyword evidence="5" id="KW-1185">Reference proteome</keyword>
<dbReference type="STRING" id="657014.SAMN04488092_102441"/>
<dbReference type="Gene3D" id="1.10.10.60">
    <property type="entry name" value="Homeodomain-like"/>
    <property type="match status" value="2"/>
</dbReference>
<dbReference type="Proteomes" id="UP000198634">
    <property type="component" value="Unassembled WGS sequence"/>
</dbReference>
<accession>A0A1H9BAR9</accession>
<dbReference type="InterPro" id="IPR009057">
    <property type="entry name" value="Homeodomain-like_sf"/>
</dbReference>
<keyword evidence="1" id="KW-0805">Transcription regulation</keyword>
<protein>
    <submittedName>
        <fullName evidence="4">AraC-type DNA-binding protein</fullName>
    </submittedName>
</protein>
<evidence type="ECO:0000259" key="3">
    <source>
        <dbReference type="PROSITE" id="PS01124"/>
    </source>
</evidence>
<dbReference type="PANTHER" id="PTHR43436:SF1">
    <property type="entry name" value="TRANSCRIPTIONAL REGULATORY PROTEIN"/>
    <property type="match status" value="1"/>
</dbReference>
<dbReference type="GO" id="GO:0043565">
    <property type="term" value="F:sequence-specific DNA binding"/>
    <property type="evidence" value="ECO:0007669"/>
    <property type="project" value="InterPro"/>
</dbReference>
<evidence type="ECO:0000256" key="2">
    <source>
        <dbReference type="ARBA" id="ARBA00023163"/>
    </source>
</evidence>
<organism evidence="4 5">
    <name type="scientific">Thalassovita taeanensis</name>
    <dbReference type="NCBI Taxonomy" id="657014"/>
    <lineage>
        <taxon>Bacteria</taxon>
        <taxon>Pseudomonadati</taxon>
        <taxon>Pseudomonadota</taxon>
        <taxon>Alphaproteobacteria</taxon>
        <taxon>Rhodobacterales</taxon>
        <taxon>Roseobacteraceae</taxon>
        <taxon>Thalassovita</taxon>
    </lineage>
</organism>
<dbReference type="InterPro" id="IPR018060">
    <property type="entry name" value="HTH_AraC"/>
</dbReference>
<reference evidence="4 5" key="1">
    <citation type="submission" date="2016-10" db="EMBL/GenBank/DDBJ databases">
        <authorList>
            <person name="de Groot N.N."/>
        </authorList>
    </citation>
    <scope>NUCLEOTIDE SEQUENCE [LARGE SCALE GENOMIC DNA]</scope>
    <source>
        <strain evidence="4 5">DSM 22007</strain>
    </source>
</reference>
<feature type="domain" description="HTH araC/xylS-type" evidence="3">
    <location>
        <begin position="154"/>
        <end position="252"/>
    </location>
</feature>
<dbReference type="EMBL" id="FOEP01000002">
    <property type="protein sequence ID" value="SEP86122.1"/>
    <property type="molecule type" value="Genomic_DNA"/>
</dbReference>
<dbReference type="SMART" id="SM00342">
    <property type="entry name" value="HTH_ARAC"/>
    <property type="match status" value="1"/>
</dbReference>
<name>A0A1H9BAR9_9RHOB</name>
<keyword evidence="4" id="KW-0238">DNA-binding</keyword>